<accession>A0A4Y8ARK7</accession>
<comment type="caution">
    <text evidence="1">The sequence shown here is derived from an EMBL/GenBank/DDBJ whole genome shotgun (WGS) entry which is preliminary data.</text>
</comment>
<reference evidence="1 2" key="1">
    <citation type="journal article" date="2011" name="J. Microbiol.">
        <title>Gramella jeungdoensis sp. nov., isolated from a solar saltern in Korea.</title>
        <authorList>
            <person name="Joung Y."/>
            <person name="Kim H."/>
            <person name="Jang T."/>
            <person name="Ahn T.S."/>
            <person name="Joh K."/>
        </authorList>
    </citation>
    <scope>NUCLEOTIDE SEQUENCE [LARGE SCALE GENOMIC DNA]</scope>
    <source>
        <strain evidence="1 2">KCTC 23123</strain>
    </source>
</reference>
<dbReference type="RefSeq" id="WP_134248220.1">
    <property type="nucleotide sequence ID" value="NZ_SNQI01000003.1"/>
</dbReference>
<organism evidence="1 2">
    <name type="scientific">Gramella jeungdoensis</name>
    <dbReference type="NCBI Taxonomy" id="708091"/>
    <lineage>
        <taxon>Bacteria</taxon>
        <taxon>Pseudomonadati</taxon>
        <taxon>Bacteroidota</taxon>
        <taxon>Flavobacteriia</taxon>
        <taxon>Flavobacteriales</taxon>
        <taxon>Flavobacteriaceae</taxon>
        <taxon>Christiangramia</taxon>
    </lineage>
</organism>
<gene>
    <name evidence="1" type="ORF">E2488_10090</name>
</gene>
<keyword evidence="2" id="KW-1185">Reference proteome</keyword>
<proteinExistence type="predicted"/>
<protein>
    <submittedName>
        <fullName evidence="1">Uncharacterized protein</fullName>
    </submittedName>
</protein>
<name>A0A4Y8ARK7_9FLAO</name>
<dbReference type="EMBL" id="SNQI01000003">
    <property type="protein sequence ID" value="TEW73821.1"/>
    <property type="molecule type" value="Genomic_DNA"/>
</dbReference>
<sequence>MGFFEMKIRSNINFREAVKDKFKYNIKNNYLPDQTYINRLIASLDKVEANSYNQSHIGFISEYKYCEKIDTLLSIKSFVNGCLNQLLWINTILESDTFVTNKEGLNERFDYETPITPGNPWTLDKVTKKGVYFRGDEMYKDSRVIINSENIIEIALALSKVEHIYDEKSKPVKSVIVSSSKAKESSLFKSLELQNKCLNVLKEIKYPLLDVNGRFLNDGLKGAIVIWYDKCKRLGFISNEIKKTREVIAKEVMNIIPNLSIDGSNFSKYPAAIKYKEEIEQKLSQLSQKQ</sequence>
<dbReference type="AlphaFoldDB" id="A0A4Y8ARK7"/>
<evidence type="ECO:0000313" key="1">
    <source>
        <dbReference type="EMBL" id="TEW73821.1"/>
    </source>
</evidence>
<evidence type="ECO:0000313" key="2">
    <source>
        <dbReference type="Proteomes" id="UP000298517"/>
    </source>
</evidence>
<dbReference type="Proteomes" id="UP000298517">
    <property type="component" value="Unassembled WGS sequence"/>
</dbReference>